<dbReference type="SUPFAM" id="SSF57716">
    <property type="entry name" value="Glucocorticoid receptor-like (DNA-binding domain)"/>
    <property type="match status" value="2"/>
</dbReference>
<keyword evidence="1" id="KW-0479">Metal-binding</keyword>
<keyword evidence="3" id="KW-0862">Zinc</keyword>
<evidence type="ECO:0000256" key="10">
    <source>
        <dbReference type="SAM" id="Phobius"/>
    </source>
</evidence>
<dbReference type="EMBL" id="CAAALY010041119">
    <property type="protein sequence ID" value="VEL19334.1"/>
    <property type="molecule type" value="Genomic_DNA"/>
</dbReference>
<dbReference type="AlphaFoldDB" id="A0A448WSS9"/>
<dbReference type="InterPro" id="IPR001628">
    <property type="entry name" value="Znf_hrmn_rcpt"/>
</dbReference>
<feature type="region of interest" description="Disordered" evidence="9">
    <location>
        <begin position="1"/>
        <end position="44"/>
    </location>
</feature>
<dbReference type="InterPro" id="IPR050234">
    <property type="entry name" value="Nuclear_hormone_rcpt_NR1"/>
</dbReference>
<evidence type="ECO:0000256" key="9">
    <source>
        <dbReference type="SAM" id="MobiDB-lite"/>
    </source>
</evidence>
<keyword evidence="10" id="KW-1133">Transmembrane helix</keyword>
<dbReference type="GO" id="GO:0000122">
    <property type="term" value="P:negative regulation of transcription by RNA polymerase II"/>
    <property type="evidence" value="ECO:0007669"/>
    <property type="project" value="TreeGrafter"/>
</dbReference>
<name>A0A448WSS9_9PLAT</name>
<dbReference type="SMART" id="SM00399">
    <property type="entry name" value="ZnF_C4"/>
    <property type="match status" value="1"/>
</dbReference>
<evidence type="ECO:0000256" key="3">
    <source>
        <dbReference type="ARBA" id="ARBA00022833"/>
    </source>
</evidence>
<evidence type="ECO:0000313" key="12">
    <source>
        <dbReference type="EMBL" id="VEL19334.1"/>
    </source>
</evidence>
<accession>A0A448WSS9</accession>
<sequence length="192" mass="20527">MTKFFTRHASARLRSASSDNASTSIVTGDTEGLDQSPSASANGGSCNVPASQVMACPMGGGCRVEGPGRGKCPHCRFKKCLDLGMNLTPPGGESGCDISQIPCRVCSGPSSGFHFGALTCEGCKVCQFSVFLIFMIMSLTVSKVHFYLLYLFLNFVFESVFATTSSVICIFLCVLTHTHFEFHISFISNVSS</sequence>
<comment type="caution">
    <text evidence="12">The sequence shown here is derived from an EMBL/GenBank/DDBJ whole genome shotgun (WGS) entry which is preliminary data.</text>
</comment>
<keyword evidence="4" id="KW-0805">Transcription regulation</keyword>
<protein>
    <recommendedName>
        <fullName evidence="11">Nuclear receptor domain-containing protein</fullName>
    </recommendedName>
</protein>
<dbReference type="Pfam" id="PF00105">
    <property type="entry name" value="zf-C4"/>
    <property type="match status" value="2"/>
</dbReference>
<evidence type="ECO:0000256" key="1">
    <source>
        <dbReference type="ARBA" id="ARBA00022723"/>
    </source>
</evidence>
<feature type="domain" description="Nuclear receptor" evidence="11">
    <location>
        <begin position="46"/>
        <end position="88"/>
    </location>
</feature>
<feature type="transmembrane region" description="Helical" evidence="10">
    <location>
        <begin position="160"/>
        <end position="180"/>
    </location>
</feature>
<dbReference type="GO" id="GO:0030154">
    <property type="term" value="P:cell differentiation"/>
    <property type="evidence" value="ECO:0007669"/>
    <property type="project" value="TreeGrafter"/>
</dbReference>
<evidence type="ECO:0000256" key="7">
    <source>
        <dbReference type="ARBA" id="ARBA00023170"/>
    </source>
</evidence>
<dbReference type="GO" id="GO:0004879">
    <property type="term" value="F:nuclear receptor activity"/>
    <property type="evidence" value="ECO:0007669"/>
    <property type="project" value="TreeGrafter"/>
</dbReference>
<evidence type="ECO:0000256" key="5">
    <source>
        <dbReference type="ARBA" id="ARBA00023125"/>
    </source>
</evidence>
<keyword evidence="8" id="KW-0539">Nucleus</keyword>
<dbReference type="InterPro" id="IPR013088">
    <property type="entry name" value="Znf_NHR/GATA"/>
</dbReference>
<keyword evidence="6" id="KW-0804">Transcription</keyword>
<dbReference type="PANTHER" id="PTHR24082:SF473">
    <property type="entry name" value="ECDYSONE-INDUCED PROTEIN 75B, ISOFORM B"/>
    <property type="match status" value="1"/>
</dbReference>
<feature type="compositionally biased region" description="Polar residues" evidence="9">
    <location>
        <begin position="23"/>
        <end position="44"/>
    </location>
</feature>
<evidence type="ECO:0000256" key="2">
    <source>
        <dbReference type="ARBA" id="ARBA00022771"/>
    </source>
</evidence>
<dbReference type="GO" id="GO:0045944">
    <property type="term" value="P:positive regulation of transcription by RNA polymerase II"/>
    <property type="evidence" value="ECO:0007669"/>
    <property type="project" value="TreeGrafter"/>
</dbReference>
<dbReference type="GO" id="GO:0009755">
    <property type="term" value="P:hormone-mediated signaling pathway"/>
    <property type="evidence" value="ECO:0007669"/>
    <property type="project" value="TreeGrafter"/>
</dbReference>
<keyword evidence="5" id="KW-0238">DNA-binding</keyword>
<gene>
    <name evidence="12" type="ORF">PXEA_LOCUS12774</name>
</gene>
<dbReference type="GO" id="GO:0008270">
    <property type="term" value="F:zinc ion binding"/>
    <property type="evidence" value="ECO:0007669"/>
    <property type="project" value="UniProtKB-KW"/>
</dbReference>
<dbReference type="GO" id="GO:0000978">
    <property type="term" value="F:RNA polymerase II cis-regulatory region sequence-specific DNA binding"/>
    <property type="evidence" value="ECO:0007669"/>
    <property type="project" value="TreeGrafter"/>
</dbReference>
<organism evidence="12 13">
    <name type="scientific">Protopolystoma xenopodis</name>
    <dbReference type="NCBI Taxonomy" id="117903"/>
    <lineage>
        <taxon>Eukaryota</taxon>
        <taxon>Metazoa</taxon>
        <taxon>Spiralia</taxon>
        <taxon>Lophotrochozoa</taxon>
        <taxon>Platyhelminthes</taxon>
        <taxon>Monogenea</taxon>
        <taxon>Polyopisthocotylea</taxon>
        <taxon>Polystomatidea</taxon>
        <taxon>Polystomatidae</taxon>
        <taxon>Protopolystoma</taxon>
    </lineage>
</organism>
<evidence type="ECO:0000259" key="11">
    <source>
        <dbReference type="SMART" id="SM00399"/>
    </source>
</evidence>
<evidence type="ECO:0000256" key="8">
    <source>
        <dbReference type="ARBA" id="ARBA00023242"/>
    </source>
</evidence>
<evidence type="ECO:0000256" key="6">
    <source>
        <dbReference type="ARBA" id="ARBA00023163"/>
    </source>
</evidence>
<feature type="transmembrane region" description="Helical" evidence="10">
    <location>
        <begin position="128"/>
        <end position="153"/>
    </location>
</feature>
<dbReference type="Gene3D" id="3.30.50.10">
    <property type="entry name" value="Erythroid Transcription Factor GATA-1, subunit A"/>
    <property type="match status" value="2"/>
</dbReference>
<keyword evidence="7" id="KW-0675">Receptor</keyword>
<dbReference type="Proteomes" id="UP000784294">
    <property type="component" value="Unassembled WGS sequence"/>
</dbReference>
<feature type="compositionally biased region" description="Basic residues" evidence="9">
    <location>
        <begin position="1"/>
        <end position="11"/>
    </location>
</feature>
<evidence type="ECO:0000313" key="13">
    <source>
        <dbReference type="Proteomes" id="UP000784294"/>
    </source>
</evidence>
<evidence type="ECO:0000256" key="4">
    <source>
        <dbReference type="ARBA" id="ARBA00023015"/>
    </source>
</evidence>
<feature type="compositionally biased region" description="Low complexity" evidence="9">
    <location>
        <begin position="12"/>
        <end position="22"/>
    </location>
</feature>
<keyword evidence="2" id="KW-0863">Zinc-finger</keyword>
<keyword evidence="10" id="KW-0812">Transmembrane</keyword>
<proteinExistence type="predicted"/>
<keyword evidence="13" id="KW-1185">Reference proteome</keyword>
<keyword evidence="10" id="KW-0472">Membrane</keyword>
<dbReference type="OrthoDB" id="5771769at2759"/>
<dbReference type="PANTHER" id="PTHR24082">
    <property type="entry name" value="NUCLEAR HORMONE RECEPTOR"/>
    <property type="match status" value="1"/>
</dbReference>
<reference evidence="12" key="1">
    <citation type="submission" date="2018-11" db="EMBL/GenBank/DDBJ databases">
        <authorList>
            <consortium name="Pathogen Informatics"/>
        </authorList>
    </citation>
    <scope>NUCLEOTIDE SEQUENCE</scope>
</reference>